<evidence type="ECO:0000256" key="3">
    <source>
        <dbReference type="ARBA" id="ARBA00022692"/>
    </source>
</evidence>
<evidence type="ECO:0000256" key="1">
    <source>
        <dbReference type="ARBA" id="ARBA00004141"/>
    </source>
</evidence>
<protein>
    <submittedName>
        <fullName evidence="7">Amino acid permease</fullName>
    </submittedName>
</protein>
<dbReference type="PANTHER" id="PTHR45649">
    <property type="entry name" value="AMINO-ACID PERMEASE BAT1"/>
    <property type="match status" value="1"/>
</dbReference>
<feature type="transmembrane region" description="Helical" evidence="6">
    <location>
        <begin position="325"/>
        <end position="348"/>
    </location>
</feature>
<dbReference type="Proteomes" id="UP001469089">
    <property type="component" value="Unassembled WGS sequence"/>
</dbReference>
<dbReference type="PANTHER" id="PTHR45649:SF26">
    <property type="entry name" value="OS04G0435100 PROTEIN"/>
    <property type="match status" value="1"/>
</dbReference>
<dbReference type="RefSeq" id="WP_349541414.1">
    <property type="nucleotide sequence ID" value="NZ_JAOALG010000001.1"/>
</dbReference>
<proteinExistence type="predicted"/>
<evidence type="ECO:0000313" key="7">
    <source>
        <dbReference type="EMBL" id="MEQ5838693.1"/>
    </source>
</evidence>
<evidence type="ECO:0000313" key="8">
    <source>
        <dbReference type="Proteomes" id="UP001469089"/>
    </source>
</evidence>
<feature type="transmembrane region" description="Helical" evidence="6">
    <location>
        <begin position="394"/>
        <end position="417"/>
    </location>
</feature>
<feature type="transmembrane region" description="Helical" evidence="6">
    <location>
        <begin position="429"/>
        <end position="450"/>
    </location>
</feature>
<reference evidence="7 8" key="1">
    <citation type="journal article" date="2024" name="Chem. Sci.">
        <title>Discovery of a lagriamide polyketide by integrated genome mining, isotopic labeling, and untargeted metabolomics.</title>
        <authorList>
            <person name="Fergusson C.H."/>
            <person name="Saulog J."/>
            <person name="Paulo B.S."/>
            <person name="Wilson D.M."/>
            <person name="Liu D.Y."/>
            <person name="Morehouse N.J."/>
            <person name="Waterworth S."/>
            <person name="Barkei J."/>
            <person name="Gray C.A."/>
            <person name="Kwan J.C."/>
            <person name="Eustaquio A.S."/>
            <person name="Linington R.G."/>
        </authorList>
    </citation>
    <scope>NUCLEOTIDE SEQUENCE [LARGE SCALE GENOMIC DNA]</scope>
    <source>
        <strain evidence="7 8">RL17-338-BIF-B</strain>
    </source>
</reference>
<evidence type="ECO:0000256" key="4">
    <source>
        <dbReference type="ARBA" id="ARBA00022989"/>
    </source>
</evidence>
<feature type="transmembrane region" description="Helical" evidence="6">
    <location>
        <begin position="233"/>
        <end position="254"/>
    </location>
</feature>
<gene>
    <name evidence="7" type="ORF">N0A02_04470</name>
</gene>
<feature type="transmembrane region" description="Helical" evidence="6">
    <location>
        <begin position="368"/>
        <end position="388"/>
    </location>
</feature>
<keyword evidence="2" id="KW-0813">Transport</keyword>
<keyword evidence="5 6" id="KW-0472">Membrane</keyword>
<comment type="subcellular location">
    <subcellularLocation>
        <location evidence="1">Membrane</location>
        <topology evidence="1">Multi-pass membrane protein</topology>
    </subcellularLocation>
</comment>
<dbReference type="Gene3D" id="1.20.1740.10">
    <property type="entry name" value="Amino acid/polyamine transporter I"/>
    <property type="match status" value="1"/>
</dbReference>
<dbReference type="Pfam" id="PF13520">
    <property type="entry name" value="AA_permease_2"/>
    <property type="match status" value="1"/>
</dbReference>
<feature type="transmembrane region" description="Helical" evidence="6">
    <location>
        <begin position="113"/>
        <end position="133"/>
    </location>
</feature>
<feature type="transmembrane region" description="Helical" evidence="6">
    <location>
        <begin position="185"/>
        <end position="204"/>
    </location>
</feature>
<keyword evidence="4 6" id="KW-1133">Transmembrane helix</keyword>
<evidence type="ECO:0000256" key="2">
    <source>
        <dbReference type="ARBA" id="ARBA00022448"/>
    </source>
</evidence>
<feature type="transmembrane region" description="Helical" evidence="6">
    <location>
        <begin position="32"/>
        <end position="50"/>
    </location>
</feature>
<keyword evidence="3 6" id="KW-0812">Transmembrane</keyword>
<evidence type="ECO:0000256" key="6">
    <source>
        <dbReference type="SAM" id="Phobius"/>
    </source>
</evidence>
<sequence>MNGRAPVDIGRQDVDLLEKFGYKQELSRGMSGFCNFAMSFMAIGLFWALGANLQQGLGTAGAFGITVTWLIGGALAYATAASLGEISSAIPTAGGLYHWSSVLGGRAWGWSTAWINLIGYVFSAGGTSVAFYLLFNQLILGGLLHVDTAHWGYWQQVTGVTIIMSSWAVLNHVGVRALSWCVRMGAYVTFIGAVALIGVMLYNIHLANFAHLLSFSNNTGDAGGGVVPHTESALLTFGYALLLPMWIVTSYDAAAHVSEETVDAARAVPKAMRHSVILSVVMGAGLLVLFYLAMSDPVAVARKGGDGFSMLFEQIQAPALLKNGIIISLTISAYICGASILTGLSRAVYSFARDEGLPKYFSRVSSRFCTPVTGIWAGALAGIAVTLYSSAFNALVAGTALFYQLAYGMAIGAAFFARNRTYGPYRLGALSKLYGAVAIIGGIFIIWVGLQPPTDILVHYFVCFFIIMAVAWFGLERKRFPGPPVMHAASCESDAATAGYAEIETARQMS</sequence>
<evidence type="ECO:0000256" key="5">
    <source>
        <dbReference type="ARBA" id="ARBA00023136"/>
    </source>
</evidence>
<dbReference type="InterPro" id="IPR002293">
    <property type="entry name" value="AA/rel_permease1"/>
</dbReference>
<dbReference type="EMBL" id="JAOALG010000001">
    <property type="protein sequence ID" value="MEQ5838693.1"/>
    <property type="molecule type" value="Genomic_DNA"/>
</dbReference>
<feature type="transmembrane region" description="Helical" evidence="6">
    <location>
        <begin position="456"/>
        <end position="475"/>
    </location>
</feature>
<feature type="transmembrane region" description="Helical" evidence="6">
    <location>
        <begin position="275"/>
        <end position="294"/>
    </location>
</feature>
<name>A0ABV1LHC2_9BURK</name>
<dbReference type="PIRSF" id="PIRSF006060">
    <property type="entry name" value="AA_transporter"/>
    <property type="match status" value="1"/>
</dbReference>
<feature type="transmembrane region" description="Helical" evidence="6">
    <location>
        <begin position="56"/>
        <end position="78"/>
    </location>
</feature>
<feature type="transmembrane region" description="Helical" evidence="6">
    <location>
        <begin position="153"/>
        <end position="173"/>
    </location>
</feature>
<keyword evidence="8" id="KW-1185">Reference proteome</keyword>
<organism evidence="7 8">
    <name type="scientific">Paraburkholderia acidicola</name>
    <dbReference type="NCBI Taxonomy" id="1912599"/>
    <lineage>
        <taxon>Bacteria</taxon>
        <taxon>Pseudomonadati</taxon>
        <taxon>Pseudomonadota</taxon>
        <taxon>Betaproteobacteria</taxon>
        <taxon>Burkholderiales</taxon>
        <taxon>Burkholderiaceae</taxon>
        <taxon>Paraburkholderia</taxon>
    </lineage>
</organism>
<accession>A0ABV1LHC2</accession>
<comment type="caution">
    <text evidence="7">The sequence shown here is derived from an EMBL/GenBank/DDBJ whole genome shotgun (WGS) entry which is preliminary data.</text>
</comment>